<reference evidence="6" key="1">
    <citation type="submission" date="2013-08" db="EMBL/GenBank/DDBJ databases">
        <authorList>
            <person name="Mendez C."/>
            <person name="Richter M."/>
            <person name="Ferrer M."/>
            <person name="Sanchez J."/>
        </authorList>
    </citation>
    <scope>NUCLEOTIDE SEQUENCE</scope>
</reference>
<dbReference type="SUPFAM" id="SSF50022">
    <property type="entry name" value="ISP domain"/>
    <property type="match status" value="1"/>
</dbReference>
<dbReference type="InterPro" id="IPR017941">
    <property type="entry name" value="Rieske_2Fe-2S"/>
</dbReference>
<comment type="caution">
    <text evidence="6">The sequence shown here is derived from an EMBL/GenBank/DDBJ whole genome shotgun (WGS) entry which is preliminary data.</text>
</comment>
<evidence type="ECO:0000259" key="5">
    <source>
        <dbReference type="PROSITE" id="PS51296"/>
    </source>
</evidence>
<evidence type="ECO:0000256" key="3">
    <source>
        <dbReference type="ARBA" id="ARBA00023004"/>
    </source>
</evidence>
<dbReference type="Gene3D" id="2.102.10.10">
    <property type="entry name" value="Rieske [2Fe-2S] iron-sulphur domain"/>
    <property type="match status" value="1"/>
</dbReference>
<reference evidence="6" key="2">
    <citation type="journal article" date="2014" name="ISME J.">
        <title>Microbial stratification in low pH oxic and suboxic macroscopic growths along an acid mine drainage.</title>
        <authorList>
            <person name="Mendez-Garcia C."/>
            <person name="Mesa V."/>
            <person name="Sprenger R.R."/>
            <person name="Richter M."/>
            <person name="Diez M.S."/>
            <person name="Solano J."/>
            <person name="Bargiela R."/>
            <person name="Golyshina O.V."/>
            <person name="Manteca A."/>
            <person name="Ramos J.L."/>
            <person name="Gallego J.R."/>
            <person name="Llorente I."/>
            <person name="Martins Dos Santos V.A."/>
            <person name="Jensen O.N."/>
            <person name="Pelaez A.I."/>
            <person name="Sanchez J."/>
            <person name="Ferrer M."/>
        </authorList>
    </citation>
    <scope>NUCLEOTIDE SEQUENCE</scope>
</reference>
<keyword evidence="2" id="KW-0479">Metal-binding</keyword>
<proteinExistence type="predicted"/>
<keyword evidence="1" id="KW-0001">2Fe-2S</keyword>
<feature type="domain" description="Rieske" evidence="5">
    <location>
        <begin position="1"/>
        <end position="86"/>
    </location>
</feature>
<protein>
    <submittedName>
        <fullName evidence="6">Rieske (2Fe-2S) domain-containing protein</fullName>
    </submittedName>
</protein>
<evidence type="ECO:0000313" key="6">
    <source>
        <dbReference type="EMBL" id="EQD30359.1"/>
    </source>
</evidence>
<keyword evidence="4" id="KW-0411">Iron-sulfur</keyword>
<dbReference type="GO" id="GO:0051537">
    <property type="term" value="F:2 iron, 2 sulfur cluster binding"/>
    <property type="evidence" value="ECO:0007669"/>
    <property type="project" value="UniProtKB-KW"/>
</dbReference>
<dbReference type="InterPro" id="IPR036922">
    <property type="entry name" value="Rieske_2Fe-2S_sf"/>
</dbReference>
<accession>T0ZNR4</accession>
<dbReference type="Pfam" id="PF00355">
    <property type="entry name" value="Rieske"/>
    <property type="match status" value="1"/>
</dbReference>
<sequence>MEGVPIVLLNFGKSIGALQGECPHRGASLAEGTLVGRRLTCILHEAALDAGTGAVETDPFGIEPPAGEVPVARTYRVRIDGDRVWVDLP</sequence>
<dbReference type="AlphaFoldDB" id="T0ZNR4"/>
<dbReference type="PROSITE" id="PS51296">
    <property type="entry name" value="RIESKE"/>
    <property type="match status" value="1"/>
</dbReference>
<gene>
    <name evidence="6" type="ORF">B1B_18442</name>
</gene>
<evidence type="ECO:0000256" key="4">
    <source>
        <dbReference type="ARBA" id="ARBA00023014"/>
    </source>
</evidence>
<evidence type="ECO:0000256" key="2">
    <source>
        <dbReference type="ARBA" id="ARBA00022723"/>
    </source>
</evidence>
<dbReference type="GO" id="GO:0046872">
    <property type="term" value="F:metal ion binding"/>
    <property type="evidence" value="ECO:0007669"/>
    <property type="project" value="UniProtKB-KW"/>
</dbReference>
<organism evidence="6">
    <name type="scientific">mine drainage metagenome</name>
    <dbReference type="NCBI Taxonomy" id="410659"/>
    <lineage>
        <taxon>unclassified sequences</taxon>
        <taxon>metagenomes</taxon>
        <taxon>ecological metagenomes</taxon>
    </lineage>
</organism>
<name>T0ZNR4_9ZZZZ</name>
<dbReference type="EMBL" id="AUZY01012342">
    <property type="protein sequence ID" value="EQD30359.1"/>
    <property type="molecule type" value="Genomic_DNA"/>
</dbReference>
<evidence type="ECO:0000256" key="1">
    <source>
        <dbReference type="ARBA" id="ARBA00022714"/>
    </source>
</evidence>
<keyword evidence="3" id="KW-0408">Iron</keyword>